<comment type="caution">
    <text evidence="1">The sequence shown here is derived from an EMBL/GenBank/DDBJ whole genome shotgun (WGS) entry which is preliminary data.</text>
</comment>
<evidence type="ECO:0000313" key="2">
    <source>
        <dbReference type="Proteomes" id="UP000693946"/>
    </source>
</evidence>
<keyword evidence="2" id="KW-1185">Reference proteome</keyword>
<reference evidence="1 2" key="1">
    <citation type="journal article" date="2021" name="Sci. Rep.">
        <title>Chromosome anchoring in Senegalese sole (Solea senegalensis) reveals sex-associated markers and genome rearrangements in flatfish.</title>
        <authorList>
            <person name="Guerrero-Cozar I."/>
            <person name="Gomez-Garrido J."/>
            <person name="Berbel C."/>
            <person name="Martinez-Blanch J.F."/>
            <person name="Alioto T."/>
            <person name="Claros M.G."/>
            <person name="Gagnaire P.A."/>
            <person name="Manchado M."/>
        </authorList>
    </citation>
    <scope>NUCLEOTIDE SEQUENCE [LARGE SCALE GENOMIC DNA]</scope>
    <source>
        <strain evidence="1">Sse05_10M</strain>
    </source>
</reference>
<name>A0AAV6PQG9_SOLSE</name>
<dbReference type="Proteomes" id="UP000693946">
    <property type="component" value="Linkage Group LG9"/>
</dbReference>
<evidence type="ECO:0000313" key="1">
    <source>
        <dbReference type="EMBL" id="KAG7474922.1"/>
    </source>
</evidence>
<organism evidence="1 2">
    <name type="scientific">Solea senegalensis</name>
    <name type="common">Senegalese sole</name>
    <dbReference type="NCBI Taxonomy" id="28829"/>
    <lineage>
        <taxon>Eukaryota</taxon>
        <taxon>Metazoa</taxon>
        <taxon>Chordata</taxon>
        <taxon>Craniata</taxon>
        <taxon>Vertebrata</taxon>
        <taxon>Euteleostomi</taxon>
        <taxon>Actinopterygii</taxon>
        <taxon>Neopterygii</taxon>
        <taxon>Teleostei</taxon>
        <taxon>Neoteleostei</taxon>
        <taxon>Acanthomorphata</taxon>
        <taxon>Carangaria</taxon>
        <taxon>Pleuronectiformes</taxon>
        <taxon>Pleuronectoidei</taxon>
        <taxon>Soleidae</taxon>
        <taxon>Solea</taxon>
    </lineage>
</organism>
<protein>
    <submittedName>
        <fullName evidence="1">Uncharacterized protein</fullName>
    </submittedName>
</protein>
<gene>
    <name evidence="1" type="ORF">JOB18_019887</name>
</gene>
<accession>A0AAV6PQG9</accession>
<proteinExistence type="predicted"/>
<dbReference type="EMBL" id="JAGKHQ010000021">
    <property type="protein sequence ID" value="KAG7474922.1"/>
    <property type="molecule type" value="Genomic_DNA"/>
</dbReference>
<sequence length="129" mass="14640">MATVSESCVLGEDKNLILDYNMNVIESHLRDIRYRLEKGVIGRSRVQRPPVQIWCLSAINTTAAFWYISTIFSAEKPEEAHLMGTFELQTIQIQVLGSEDKKRLLTLPLLLGRHHIGTKVVDKSTTLTM</sequence>
<dbReference type="AlphaFoldDB" id="A0AAV6PQG9"/>